<dbReference type="SMART" id="SM00387">
    <property type="entry name" value="HATPase_c"/>
    <property type="match status" value="1"/>
</dbReference>
<evidence type="ECO:0000256" key="6">
    <source>
        <dbReference type="ARBA" id="ARBA00022679"/>
    </source>
</evidence>
<dbReference type="Proteomes" id="UP000321574">
    <property type="component" value="Unassembled WGS sequence"/>
</dbReference>
<dbReference type="Pfam" id="PF02518">
    <property type="entry name" value="HATPase_c"/>
    <property type="match status" value="1"/>
</dbReference>
<dbReference type="PIRSF" id="PIRSF037432">
    <property type="entry name" value="STHK_NreB"/>
    <property type="match status" value="1"/>
</dbReference>
<evidence type="ECO:0000256" key="16">
    <source>
        <dbReference type="PIRSR" id="PIRSR037432-50"/>
    </source>
</evidence>
<dbReference type="Gene3D" id="1.20.5.1930">
    <property type="match status" value="1"/>
</dbReference>
<dbReference type="AlphaFoldDB" id="A0A5C8NGG0"/>
<evidence type="ECO:0000256" key="1">
    <source>
        <dbReference type="ARBA" id="ARBA00000085"/>
    </source>
</evidence>
<evidence type="ECO:0000259" key="18">
    <source>
        <dbReference type="PROSITE" id="PS50109"/>
    </source>
</evidence>
<gene>
    <name evidence="19" type="ORF">FHP05_14610</name>
</gene>
<keyword evidence="10 15" id="KW-0067">ATP-binding</keyword>
<accession>A0A5C8NGG0</accession>
<dbReference type="InterPro" id="IPR050482">
    <property type="entry name" value="Sensor_HK_TwoCompSys"/>
</dbReference>
<evidence type="ECO:0000256" key="14">
    <source>
        <dbReference type="ARBA" id="ARBA00024827"/>
    </source>
</evidence>
<feature type="binding site" evidence="16">
    <location>
        <position position="63"/>
    </location>
    <ligand>
        <name>[4Fe-4S] cluster</name>
        <dbReference type="ChEBI" id="CHEBI:49883"/>
    </ligand>
</feature>
<dbReference type="SUPFAM" id="SSF55874">
    <property type="entry name" value="ATPase domain of HSP90 chaperone/DNA topoisomerase II/histidine kinase"/>
    <property type="match status" value="1"/>
</dbReference>
<dbReference type="GO" id="GO:0016020">
    <property type="term" value="C:membrane"/>
    <property type="evidence" value="ECO:0007669"/>
    <property type="project" value="InterPro"/>
</dbReference>
<dbReference type="Gene3D" id="3.30.450.20">
    <property type="entry name" value="PAS domain"/>
    <property type="match status" value="1"/>
</dbReference>
<dbReference type="RefSeq" id="WP_147670632.1">
    <property type="nucleotide sequence ID" value="NZ_VDUW01000016.1"/>
</dbReference>
<dbReference type="InterPro" id="IPR011712">
    <property type="entry name" value="Sig_transdc_His_kin_sub3_dim/P"/>
</dbReference>
<dbReference type="InterPro" id="IPR005467">
    <property type="entry name" value="His_kinase_dom"/>
</dbReference>
<dbReference type="InterPro" id="IPR036890">
    <property type="entry name" value="HATPase_C_sf"/>
</dbReference>
<proteinExistence type="predicted"/>
<reference evidence="19 20" key="1">
    <citation type="submission" date="2019-06" db="EMBL/GenBank/DDBJ databases">
        <title>Cerasibacillus sp. nov., isolated from maize field.</title>
        <authorList>
            <person name="Lin S.-Y."/>
            <person name="Tsai C.-F."/>
            <person name="Young C.-C."/>
        </authorList>
    </citation>
    <scope>NUCLEOTIDE SEQUENCE [LARGE SCALE GENOMIC DNA]</scope>
    <source>
        <strain evidence="19 20">CC-CFT480</strain>
    </source>
</reference>
<dbReference type="EMBL" id="VDUW01000016">
    <property type="protein sequence ID" value="TXL57839.1"/>
    <property type="molecule type" value="Genomic_DNA"/>
</dbReference>
<evidence type="ECO:0000256" key="10">
    <source>
        <dbReference type="ARBA" id="ARBA00022840"/>
    </source>
</evidence>
<dbReference type="EC" id="2.7.13.3" evidence="15"/>
<comment type="caution">
    <text evidence="19">The sequence shown here is derived from an EMBL/GenBank/DDBJ whole genome shotgun (WGS) entry which is preliminary data.</text>
</comment>
<evidence type="ECO:0000256" key="2">
    <source>
        <dbReference type="ARBA" id="ARBA00004496"/>
    </source>
</evidence>
<evidence type="ECO:0000256" key="15">
    <source>
        <dbReference type="PIRNR" id="PIRNR037432"/>
    </source>
</evidence>
<keyword evidence="7 16" id="KW-0479">Metal-binding</keyword>
<comment type="PTM">
    <text evidence="17">Autophosphorylated.</text>
</comment>
<evidence type="ECO:0000256" key="17">
    <source>
        <dbReference type="PIRSR" id="PIRSR037432-51"/>
    </source>
</evidence>
<dbReference type="Gene3D" id="3.30.565.10">
    <property type="entry name" value="Histidine kinase-like ATPase, C-terminal domain"/>
    <property type="match status" value="1"/>
</dbReference>
<dbReference type="PRINTS" id="PR00344">
    <property type="entry name" value="BCTRLSENSOR"/>
</dbReference>
<dbReference type="InterPro" id="IPR003594">
    <property type="entry name" value="HATPase_dom"/>
</dbReference>
<dbReference type="GO" id="GO:0005506">
    <property type="term" value="F:iron ion binding"/>
    <property type="evidence" value="ECO:0007669"/>
    <property type="project" value="InterPro"/>
</dbReference>
<keyword evidence="12 15" id="KW-0902">Two-component regulatory system</keyword>
<evidence type="ECO:0000256" key="7">
    <source>
        <dbReference type="ARBA" id="ARBA00022723"/>
    </source>
</evidence>
<evidence type="ECO:0000313" key="19">
    <source>
        <dbReference type="EMBL" id="TXL57839.1"/>
    </source>
</evidence>
<protein>
    <recommendedName>
        <fullName evidence="15">Sensor histidine kinase</fullName>
        <ecNumber evidence="15">2.7.13.3</ecNumber>
    </recommendedName>
</protein>
<organism evidence="19 20">
    <name type="scientific">Cerasibacillus terrae</name>
    <dbReference type="NCBI Taxonomy" id="2498845"/>
    <lineage>
        <taxon>Bacteria</taxon>
        <taxon>Bacillati</taxon>
        <taxon>Bacillota</taxon>
        <taxon>Bacilli</taxon>
        <taxon>Bacillales</taxon>
        <taxon>Bacillaceae</taxon>
        <taxon>Cerasibacillus</taxon>
    </lineage>
</organism>
<evidence type="ECO:0000256" key="8">
    <source>
        <dbReference type="ARBA" id="ARBA00022741"/>
    </source>
</evidence>
<sequence length="359" mass="41235">MHQKEKGLFDLLSKMYYHSTEIIFFFNREGKVISMNPAAEKILNKEVIEEMVAGNPAAICMTCRGYMSESDLRTCRSCYLYSGQNEGSFQVYLDTKEKGVLPYTATFQTIDAEKGTRLFMLRDMSEQFETQELLVQKILMRRVVSAQENERKRISRELHDSVAQELVSLLVDIRLFKYMNATEKVKEKAVQIEGSLMRLLDDVQHLSVQLRPATLDDLGLEAAFRTHFKSLERNFGLSVHLESNIKAKRYEGEIETVVYRICQEAVFNALKYAEVDDVHVQLQEKDNKLCLNIYDEGIGFNVEHIHPKGTGLGLYGMQERADLVFGQLTIQSQPKKGTTISLIIPLEKEDESNEDNYSR</sequence>
<comment type="cofactor">
    <cofactor evidence="16">
        <name>[4Fe-4S] cluster</name>
        <dbReference type="ChEBI" id="CHEBI:49883"/>
    </cofactor>
    <text evidence="16">Binds 1 [4Fe-4S] cluster.</text>
</comment>
<evidence type="ECO:0000256" key="3">
    <source>
        <dbReference type="ARBA" id="ARBA00022485"/>
    </source>
</evidence>
<dbReference type="GO" id="GO:0000155">
    <property type="term" value="F:phosphorelay sensor kinase activity"/>
    <property type="evidence" value="ECO:0007669"/>
    <property type="project" value="InterPro"/>
</dbReference>
<keyword evidence="5 17" id="KW-0597">Phosphoprotein</keyword>
<dbReference type="CDD" id="cd16917">
    <property type="entry name" value="HATPase_UhpB-NarQ-NarX-like"/>
    <property type="match status" value="1"/>
</dbReference>
<evidence type="ECO:0000256" key="4">
    <source>
        <dbReference type="ARBA" id="ARBA00022490"/>
    </source>
</evidence>
<feature type="binding site" evidence="16">
    <location>
        <position position="75"/>
    </location>
    <ligand>
        <name>[4Fe-4S] cluster</name>
        <dbReference type="ChEBI" id="CHEBI:49883"/>
    </ligand>
</feature>
<keyword evidence="4" id="KW-0963">Cytoplasm</keyword>
<feature type="binding site" evidence="16">
    <location>
        <position position="78"/>
    </location>
    <ligand>
        <name>[4Fe-4S] cluster</name>
        <dbReference type="ChEBI" id="CHEBI:49883"/>
    </ligand>
</feature>
<dbReference type="GO" id="GO:0046983">
    <property type="term" value="F:protein dimerization activity"/>
    <property type="evidence" value="ECO:0007669"/>
    <property type="project" value="InterPro"/>
</dbReference>
<evidence type="ECO:0000313" key="20">
    <source>
        <dbReference type="Proteomes" id="UP000321574"/>
    </source>
</evidence>
<keyword evidence="3 16" id="KW-0004">4Fe-4S</keyword>
<comment type="subcellular location">
    <subcellularLocation>
        <location evidence="2">Cytoplasm</location>
    </subcellularLocation>
</comment>
<evidence type="ECO:0000256" key="5">
    <source>
        <dbReference type="ARBA" id="ARBA00022553"/>
    </source>
</evidence>
<name>A0A5C8NGG0_9BACI</name>
<dbReference type="OrthoDB" id="9760839at2"/>
<dbReference type="PROSITE" id="PS50109">
    <property type="entry name" value="HIS_KIN"/>
    <property type="match status" value="1"/>
</dbReference>
<comment type="catalytic activity">
    <reaction evidence="1 15">
        <text>ATP + protein L-histidine = ADP + protein N-phospho-L-histidine.</text>
        <dbReference type="EC" id="2.7.13.3"/>
    </reaction>
</comment>
<evidence type="ECO:0000256" key="12">
    <source>
        <dbReference type="ARBA" id="ARBA00023012"/>
    </source>
</evidence>
<keyword evidence="13 16" id="KW-0411">Iron-sulfur</keyword>
<keyword evidence="6 15" id="KW-0808">Transferase</keyword>
<keyword evidence="20" id="KW-1185">Reference proteome</keyword>
<evidence type="ECO:0000256" key="9">
    <source>
        <dbReference type="ARBA" id="ARBA00022777"/>
    </source>
</evidence>
<dbReference type="GO" id="GO:0005737">
    <property type="term" value="C:cytoplasm"/>
    <property type="evidence" value="ECO:0007669"/>
    <property type="project" value="UniProtKB-SubCell"/>
</dbReference>
<dbReference type="PANTHER" id="PTHR24421">
    <property type="entry name" value="NITRATE/NITRITE SENSOR PROTEIN NARX-RELATED"/>
    <property type="match status" value="1"/>
</dbReference>
<comment type="function">
    <text evidence="14">Member of the two-component regulatory system NreB/NreC involved in the control of dissimilatory nitrate/nitrite reduction in response to oxygen. NreB functions as a direct oxygen sensor histidine kinase which is autophosphorylated, in the absence of oxygen, probably at the conserved histidine residue, and transfers its phosphate group probably to a conserved aspartate residue of NreC. NreB/NreC activates the expression of the nitrate (narGHJI) and nitrite (nir) reductase operons, as well as the putative nitrate transporter gene narT.</text>
</comment>
<keyword evidence="9 15" id="KW-0418">Kinase</keyword>
<dbReference type="InterPro" id="IPR017203">
    <property type="entry name" value="Sig_transdc_His_kinase_NreB"/>
</dbReference>
<feature type="domain" description="Histidine kinase" evidence="18">
    <location>
        <begin position="161"/>
        <end position="348"/>
    </location>
</feature>
<keyword evidence="11 16" id="KW-0408">Iron</keyword>
<dbReference type="GO" id="GO:0005524">
    <property type="term" value="F:ATP binding"/>
    <property type="evidence" value="ECO:0007669"/>
    <property type="project" value="UniProtKB-KW"/>
</dbReference>
<feature type="modified residue" description="Phosphohistidine; by autocatalysis" evidence="17">
    <location>
        <position position="159"/>
    </location>
</feature>
<keyword evidence="8 15" id="KW-0547">Nucleotide-binding</keyword>
<feature type="binding site" evidence="16">
    <location>
        <position position="60"/>
    </location>
    <ligand>
        <name>[4Fe-4S] cluster</name>
        <dbReference type="ChEBI" id="CHEBI:49883"/>
    </ligand>
</feature>
<dbReference type="Pfam" id="PF07730">
    <property type="entry name" value="HisKA_3"/>
    <property type="match status" value="1"/>
</dbReference>
<dbReference type="PANTHER" id="PTHR24421:SF10">
    <property type="entry name" value="NITRATE_NITRITE SENSOR PROTEIN NARQ"/>
    <property type="match status" value="1"/>
</dbReference>
<evidence type="ECO:0000256" key="11">
    <source>
        <dbReference type="ARBA" id="ARBA00023004"/>
    </source>
</evidence>
<dbReference type="InterPro" id="IPR004358">
    <property type="entry name" value="Sig_transdc_His_kin-like_C"/>
</dbReference>
<evidence type="ECO:0000256" key="13">
    <source>
        <dbReference type="ARBA" id="ARBA00023014"/>
    </source>
</evidence>
<dbReference type="GO" id="GO:0051539">
    <property type="term" value="F:4 iron, 4 sulfur cluster binding"/>
    <property type="evidence" value="ECO:0007669"/>
    <property type="project" value="UniProtKB-KW"/>
</dbReference>